<feature type="region of interest" description="Disordered" evidence="1">
    <location>
        <begin position="55"/>
        <end position="83"/>
    </location>
</feature>
<accession>A0A811BPA9</accession>
<evidence type="ECO:0000313" key="3">
    <source>
        <dbReference type="Proteomes" id="UP001253637"/>
    </source>
</evidence>
<name>A0A811BPA9_9VIRU</name>
<proteinExistence type="predicted"/>
<sequence length="83" mass="9075">MNPDHADWGSIVRLITDPSTQRPTSKCTKKNRQRLPAKIMDARKANSNAGRSAMINAGQVGQPAYSRPNGEWAGYRPAGQLDP</sequence>
<organism evidence="2 3">
    <name type="scientific">Pandoravirus japonicus</name>
    <dbReference type="NCBI Taxonomy" id="2823154"/>
    <lineage>
        <taxon>Viruses</taxon>
        <taxon>Pandoravirus</taxon>
    </lineage>
</organism>
<dbReference type="EMBL" id="LC625835">
    <property type="protein sequence ID" value="BCU02807.1"/>
    <property type="molecule type" value="Genomic_DNA"/>
</dbReference>
<dbReference type="Proteomes" id="UP001253637">
    <property type="component" value="Segment"/>
</dbReference>
<evidence type="ECO:0000313" key="2">
    <source>
        <dbReference type="EMBL" id="BCU02807.1"/>
    </source>
</evidence>
<reference evidence="2" key="1">
    <citation type="submission" date="2021-04" db="EMBL/GenBank/DDBJ databases">
        <title>Draft Genome Sequence of Pandoravirus japonicus, Isolated from the Sabaishi River of Niigata, Japan.</title>
        <authorList>
            <person name="Hosokawa N."/>
            <person name="Takahashi H."/>
            <person name="Aoki K."/>
            <person name="Takemura M."/>
        </authorList>
    </citation>
    <scope>NUCLEOTIDE SEQUENCE</scope>
</reference>
<evidence type="ECO:0000256" key="1">
    <source>
        <dbReference type="SAM" id="MobiDB-lite"/>
    </source>
</evidence>
<protein>
    <submittedName>
        <fullName evidence="2">Uncharacterized protein</fullName>
    </submittedName>
</protein>